<dbReference type="Proteomes" id="UP000050640">
    <property type="component" value="Unplaced"/>
</dbReference>
<dbReference type="WBParaSite" id="EEL_0000336401-mRNA-1">
    <property type="protein sequence ID" value="EEL_0000336401-mRNA-1"/>
    <property type="gene ID" value="EEL_0000336401"/>
</dbReference>
<organism evidence="1 2">
    <name type="scientific">Elaeophora elaphi</name>
    <dbReference type="NCBI Taxonomy" id="1147741"/>
    <lineage>
        <taxon>Eukaryota</taxon>
        <taxon>Metazoa</taxon>
        <taxon>Ecdysozoa</taxon>
        <taxon>Nematoda</taxon>
        <taxon>Chromadorea</taxon>
        <taxon>Rhabditida</taxon>
        <taxon>Spirurina</taxon>
        <taxon>Spiruromorpha</taxon>
        <taxon>Filarioidea</taxon>
        <taxon>Onchocercidae</taxon>
        <taxon>Elaeophora</taxon>
    </lineage>
</organism>
<sequence length="66" mass="7546">MVEHEGRIQKMRKNVTRKVEQLVADMTRQLIANATNEEDIEVEVKMLFGKLVGSPKNAVSEKLVQH</sequence>
<evidence type="ECO:0000313" key="1">
    <source>
        <dbReference type="Proteomes" id="UP000050640"/>
    </source>
</evidence>
<keyword evidence="1" id="KW-1185">Reference proteome</keyword>
<dbReference type="STRING" id="1147741.A0A0R3RPD8"/>
<reference evidence="2" key="1">
    <citation type="submission" date="2017-02" db="UniProtKB">
        <authorList>
            <consortium name="WormBaseParasite"/>
        </authorList>
    </citation>
    <scope>IDENTIFICATION</scope>
</reference>
<proteinExistence type="predicted"/>
<name>A0A0R3RPD8_9BILA</name>
<dbReference type="AlphaFoldDB" id="A0A0R3RPD8"/>
<accession>A0A0R3RPD8</accession>
<evidence type="ECO:0000313" key="2">
    <source>
        <dbReference type="WBParaSite" id="EEL_0000336401-mRNA-1"/>
    </source>
</evidence>
<protein>
    <submittedName>
        <fullName evidence="2">Cytochrome P450</fullName>
    </submittedName>
</protein>